<evidence type="ECO:0000313" key="1">
    <source>
        <dbReference type="EMBL" id="KAB7727374.1"/>
    </source>
</evidence>
<keyword evidence="2" id="KW-1185">Reference proteome</keyword>
<proteinExistence type="predicted"/>
<name>A0A7J5TTZ6_9BACT</name>
<evidence type="ECO:0000313" key="2">
    <source>
        <dbReference type="Proteomes" id="UP000488299"/>
    </source>
</evidence>
<dbReference type="AlphaFoldDB" id="A0A7J5TTZ6"/>
<dbReference type="EMBL" id="WELI01000011">
    <property type="protein sequence ID" value="KAB7727374.1"/>
    <property type="molecule type" value="Genomic_DNA"/>
</dbReference>
<comment type="caution">
    <text evidence="1">The sequence shown here is derived from an EMBL/GenBank/DDBJ whole genome shotgun (WGS) entry which is preliminary data.</text>
</comment>
<reference evidence="1 2" key="1">
    <citation type="submission" date="2019-10" db="EMBL/GenBank/DDBJ databases">
        <title>Rudanella paleaurantiibacter sp. nov., isolated from sludge.</title>
        <authorList>
            <person name="Xu S.Q."/>
        </authorList>
    </citation>
    <scope>NUCLEOTIDE SEQUENCE [LARGE SCALE GENOMIC DNA]</scope>
    <source>
        <strain evidence="1 2">HX-22-17</strain>
    </source>
</reference>
<protein>
    <submittedName>
        <fullName evidence="1">Uncharacterized protein</fullName>
    </submittedName>
</protein>
<dbReference type="RefSeq" id="WP_152126450.1">
    <property type="nucleotide sequence ID" value="NZ_WELI01000011.1"/>
</dbReference>
<dbReference type="Proteomes" id="UP000488299">
    <property type="component" value="Unassembled WGS sequence"/>
</dbReference>
<gene>
    <name evidence="1" type="ORF">F5984_22385</name>
</gene>
<sequence>MKKAILYLLLFLLLFQNSGRLVVLAWFKLYQPQIVRTLCENRNRPELHCDGQCVLAKKLAEADRQQQAANWDRLTEVSIFMAPQHLQFAFDPAITALTTTQLPPYRADCRPVSGPAIFHPPCA</sequence>
<accession>A0A7J5TTZ6</accession>
<organism evidence="1 2">
    <name type="scientific">Rudanella paleaurantiibacter</name>
    <dbReference type="NCBI Taxonomy" id="2614655"/>
    <lineage>
        <taxon>Bacteria</taxon>
        <taxon>Pseudomonadati</taxon>
        <taxon>Bacteroidota</taxon>
        <taxon>Cytophagia</taxon>
        <taxon>Cytophagales</taxon>
        <taxon>Cytophagaceae</taxon>
        <taxon>Rudanella</taxon>
    </lineage>
</organism>